<comment type="subcellular location">
    <subcellularLocation>
        <location evidence="1">Cell inner membrane</location>
        <topology evidence="1">Single-pass membrane protein</topology>
        <orientation evidence="1">Periplasmic side</orientation>
    </subcellularLocation>
</comment>
<comment type="similarity">
    <text evidence="2">Belongs to the TonB family.</text>
</comment>
<proteinExistence type="inferred from homology"/>
<keyword evidence="6" id="KW-0812">Transmembrane</keyword>
<dbReference type="Pfam" id="PF03544">
    <property type="entry name" value="TonB_C"/>
    <property type="match status" value="2"/>
</dbReference>
<dbReference type="GO" id="GO:0098797">
    <property type="term" value="C:plasma membrane protein complex"/>
    <property type="evidence" value="ECO:0007669"/>
    <property type="project" value="TreeGrafter"/>
</dbReference>
<accession>A0A7W6EQK9</accession>
<evidence type="ECO:0000313" key="13">
    <source>
        <dbReference type="Proteomes" id="UP000541352"/>
    </source>
</evidence>
<keyword evidence="8" id="KW-1133">Transmembrane helix</keyword>
<dbReference type="SUPFAM" id="SSF74653">
    <property type="entry name" value="TolA/TonB C-terminal domain"/>
    <property type="match status" value="2"/>
</dbReference>
<name>A0A7W6EQK9_9BACT</name>
<feature type="chain" id="PRO_5031561879" evidence="10">
    <location>
        <begin position="19"/>
        <end position="478"/>
    </location>
</feature>
<gene>
    <name evidence="12" type="ORF">FHS57_002624</name>
</gene>
<dbReference type="InterPro" id="IPR006260">
    <property type="entry name" value="TonB/TolA_C"/>
</dbReference>
<keyword evidence="10" id="KW-0732">Signal</keyword>
<keyword evidence="7" id="KW-0653">Protein transport</keyword>
<dbReference type="PANTHER" id="PTHR33446">
    <property type="entry name" value="PROTEIN TONB-RELATED"/>
    <property type="match status" value="1"/>
</dbReference>
<dbReference type="NCBIfam" id="TIGR01352">
    <property type="entry name" value="tonB_Cterm"/>
    <property type="match status" value="1"/>
</dbReference>
<evidence type="ECO:0000256" key="3">
    <source>
        <dbReference type="ARBA" id="ARBA00022448"/>
    </source>
</evidence>
<sequence>MKKIAFAFLCFVNLAANAQTIFQAQEVDKAATPQGGIPLFQEYIKANLQVPFATRAAGIKGRVFLSGVIEPDGSVSELKVTRGLQPQADQEALRVVGLYRAWQPAVKDSKPVRQAFNYSVVFPDNPITNYDSTSHSLVDYFNDKFQYTQEPKEYHFRRLIPVDNNGVVAADVVFEEFKKKEWKPYMSATYSKKPMMYKVENGNKIDSLPAYRITARDQNWNSYVPEMIVQTNGQLLSTTEFQGGGFQEVSHVHYYPSGILKEQLMADGANQMLVLWYDNGQIAEVIQRERPQAMTQTEERIVGLWARTGQQHVKDGNGWAVKQENEATSQGQLVNGKKEGRWVSKLADSTLYIDEFYSAGVLTKGTIYDKGEVRTYTEARKNPQFKGGVPALGQFLSQNLRYPAEASRRNVSGKVYLTFVVCEDGSLCDYEILKGIGSGCDEEALRIVKEMSGKWEPGVYRGKKVRVQYNLPISFMLR</sequence>
<reference evidence="12 13" key="1">
    <citation type="submission" date="2020-08" db="EMBL/GenBank/DDBJ databases">
        <title>Genomic Encyclopedia of Type Strains, Phase IV (KMG-IV): sequencing the most valuable type-strain genomes for metagenomic binning, comparative biology and taxonomic classification.</title>
        <authorList>
            <person name="Goeker M."/>
        </authorList>
    </citation>
    <scope>NUCLEOTIDE SEQUENCE [LARGE SCALE GENOMIC DNA]</scope>
    <source>
        <strain evidence="12 13">DSM 17976</strain>
    </source>
</reference>
<evidence type="ECO:0000256" key="4">
    <source>
        <dbReference type="ARBA" id="ARBA00022475"/>
    </source>
</evidence>
<dbReference type="PANTHER" id="PTHR33446:SF2">
    <property type="entry name" value="PROTEIN TONB"/>
    <property type="match status" value="1"/>
</dbReference>
<evidence type="ECO:0000256" key="1">
    <source>
        <dbReference type="ARBA" id="ARBA00004383"/>
    </source>
</evidence>
<evidence type="ECO:0000256" key="8">
    <source>
        <dbReference type="ARBA" id="ARBA00022989"/>
    </source>
</evidence>
<dbReference type="GO" id="GO:0055085">
    <property type="term" value="P:transmembrane transport"/>
    <property type="evidence" value="ECO:0007669"/>
    <property type="project" value="InterPro"/>
</dbReference>
<evidence type="ECO:0000256" key="5">
    <source>
        <dbReference type="ARBA" id="ARBA00022519"/>
    </source>
</evidence>
<dbReference type="RefSeq" id="WP_183974242.1">
    <property type="nucleotide sequence ID" value="NZ_JACIBY010000005.1"/>
</dbReference>
<evidence type="ECO:0000313" key="12">
    <source>
        <dbReference type="EMBL" id="MBB3838618.1"/>
    </source>
</evidence>
<keyword evidence="4" id="KW-1003">Cell membrane</keyword>
<dbReference type="PROSITE" id="PS52015">
    <property type="entry name" value="TONB_CTD"/>
    <property type="match status" value="1"/>
</dbReference>
<protein>
    <submittedName>
        <fullName evidence="12">TonB family protein</fullName>
    </submittedName>
</protein>
<organism evidence="12 13">
    <name type="scientific">Runella defluvii</name>
    <dbReference type="NCBI Taxonomy" id="370973"/>
    <lineage>
        <taxon>Bacteria</taxon>
        <taxon>Pseudomonadati</taxon>
        <taxon>Bacteroidota</taxon>
        <taxon>Cytophagia</taxon>
        <taxon>Cytophagales</taxon>
        <taxon>Spirosomataceae</taxon>
        <taxon>Runella</taxon>
    </lineage>
</organism>
<evidence type="ECO:0000256" key="6">
    <source>
        <dbReference type="ARBA" id="ARBA00022692"/>
    </source>
</evidence>
<comment type="caution">
    <text evidence="12">The sequence shown here is derived from an EMBL/GenBank/DDBJ whole genome shotgun (WGS) entry which is preliminary data.</text>
</comment>
<feature type="signal peptide" evidence="10">
    <location>
        <begin position="1"/>
        <end position="18"/>
    </location>
</feature>
<dbReference type="GO" id="GO:0015031">
    <property type="term" value="P:protein transport"/>
    <property type="evidence" value="ECO:0007669"/>
    <property type="project" value="UniProtKB-KW"/>
</dbReference>
<dbReference type="InterPro" id="IPR051045">
    <property type="entry name" value="TonB-dependent_transducer"/>
</dbReference>
<dbReference type="Gene3D" id="3.30.1150.10">
    <property type="match status" value="2"/>
</dbReference>
<evidence type="ECO:0000259" key="11">
    <source>
        <dbReference type="PROSITE" id="PS52015"/>
    </source>
</evidence>
<keyword evidence="5" id="KW-0997">Cell inner membrane</keyword>
<dbReference type="AlphaFoldDB" id="A0A7W6EQK9"/>
<dbReference type="GO" id="GO:0031992">
    <property type="term" value="F:energy transducer activity"/>
    <property type="evidence" value="ECO:0007669"/>
    <property type="project" value="TreeGrafter"/>
</dbReference>
<evidence type="ECO:0000256" key="9">
    <source>
        <dbReference type="ARBA" id="ARBA00023136"/>
    </source>
</evidence>
<feature type="domain" description="TonB C-terminal" evidence="11">
    <location>
        <begin position="387"/>
        <end position="478"/>
    </location>
</feature>
<keyword evidence="13" id="KW-1185">Reference proteome</keyword>
<keyword evidence="9" id="KW-0472">Membrane</keyword>
<evidence type="ECO:0000256" key="2">
    <source>
        <dbReference type="ARBA" id="ARBA00006555"/>
    </source>
</evidence>
<dbReference type="EMBL" id="JACIBY010000005">
    <property type="protein sequence ID" value="MBB3838618.1"/>
    <property type="molecule type" value="Genomic_DNA"/>
</dbReference>
<dbReference type="InterPro" id="IPR037682">
    <property type="entry name" value="TonB_C"/>
</dbReference>
<evidence type="ECO:0000256" key="7">
    <source>
        <dbReference type="ARBA" id="ARBA00022927"/>
    </source>
</evidence>
<keyword evidence="3" id="KW-0813">Transport</keyword>
<dbReference type="Proteomes" id="UP000541352">
    <property type="component" value="Unassembled WGS sequence"/>
</dbReference>
<evidence type="ECO:0000256" key="10">
    <source>
        <dbReference type="SAM" id="SignalP"/>
    </source>
</evidence>